<protein>
    <submittedName>
        <fullName evidence="2">Uncharacterized protein</fullName>
    </submittedName>
</protein>
<reference evidence="2 3" key="1">
    <citation type="journal article" date="2020" name="bioRxiv">
        <title>Whole genome comparisons of ergot fungi reveals the divergence and evolution of species within the genus Claviceps are the result of varying mechanisms driving genome evolution and host range expansion.</title>
        <authorList>
            <person name="Wyka S.A."/>
            <person name="Mondo S.J."/>
            <person name="Liu M."/>
            <person name="Dettman J."/>
            <person name="Nalam V."/>
            <person name="Broders K.D."/>
        </authorList>
    </citation>
    <scope>NUCLEOTIDE SEQUENCE [LARGE SCALE GENOMIC DNA]</scope>
    <source>
        <strain evidence="2 3">LM576</strain>
    </source>
</reference>
<feature type="signal peptide" evidence="1">
    <location>
        <begin position="1"/>
        <end position="16"/>
    </location>
</feature>
<evidence type="ECO:0000313" key="2">
    <source>
        <dbReference type="EMBL" id="KAG6111262.1"/>
    </source>
</evidence>
<dbReference type="AlphaFoldDB" id="A0A9P7TNU4"/>
<name>A0A9P7TNU4_9HYPO</name>
<dbReference type="Proteomes" id="UP000732380">
    <property type="component" value="Unassembled WGS sequence"/>
</dbReference>
<proteinExistence type="predicted"/>
<feature type="chain" id="PRO_5040144601" evidence="1">
    <location>
        <begin position="17"/>
        <end position="114"/>
    </location>
</feature>
<evidence type="ECO:0000256" key="1">
    <source>
        <dbReference type="SAM" id="SignalP"/>
    </source>
</evidence>
<accession>A0A9P7TNU4</accession>
<gene>
    <name evidence="2" type="ORF">E4U13_004910</name>
</gene>
<keyword evidence="1" id="KW-0732">Signal</keyword>
<sequence length="114" mass="12647">MYALGLLALLLPLAAANTHNQCDCMSWSEKQPWIHNAQLTRWVCDSFYIDKASWDENSKLCVATNAQFDGDTWEGYCKAAGYWGYYPTRPDGSHDASKDILRVGAAAGHCPDSV</sequence>
<evidence type="ECO:0000313" key="3">
    <source>
        <dbReference type="Proteomes" id="UP000732380"/>
    </source>
</evidence>
<dbReference type="EMBL" id="SRQM01000394">
    <property type="protein sequence ID" value="KAG6111262.1"/>
    <property type="molecule type" value="Genomic_DNA"/>
</dbReference>
<organism evidence="2 3">
    <name type="scientific">Claviceps humidiphila</name>
    <dbReference type="NCBI Taxonomy" id="1294629"/>
    <lineage>
        <taxon>Eukaryota</taxon>
        <taxon>Fungi</taxon>
        <taxon>Dikarya</taxon>
        <taxon>Ascomycota</taxon>
        <taxon>Pezizomycotina</taxon>
        <taxon>Sordariomycetes</taxon>
        <taxon>Hypocreomycetidae</taxon>
        <taxon>Hypocreales</taxon>
        <taxon>Clavicipitaceae</taxon>
        <taxon>Claviceps</taxon>
    </lineage>
</organism>
<comment type="caution">
    <text evidence="2">The sequence shown here is derived from an EMBL/GenBank/DDBJ whole genome shotgun (WGS) entry which is preliminary data.</text>
</comment>
<keyword evidence="3" id="KW-1185">Reference proteome</keyword>